<evidence type="ECO:0000256" key="2">
    <source>
        <dbReference type="ARBA" id="ARBA00004997"/>
    </source>
</evidence>
<dbReference type="SUPFAM" id="SSF51621">
    <property type="entry name" value="Phosphoenolpyruvate/pyruvate domain"/>
    <property type="match status" value="1"/>
</dbReference>
<dbReference type="InterPro" id="IPR011037">
    <property type="entry name" value="Pyrv_Knase-like_insert_dom_sf"/>
</dbReference>
<evidence type="ECO:0000256" key="11">
    <source>
        <dbReference type="ARBA" id="ARBA00022842"/>
    </source>
</evidence>
<dbReference type="InterPro" id="IPR036918">
    <property type="entry name" value="Pyrv_Knase_C_sf"/>
</dbReference>
<accession>A0A9D0ZPN4</accession>
<dbReference type="SUPFAM" id="SSF52935">
    <property type="entry name" value="PK C-terminal domain-like"/>
    <property type="match status" value="1"/>
</dbReference>
<dbReference type="SUPFAM" id="SSF50800">
    <property type="entry name" value="PK beta-barrel domain-like"/>
    <property type="match status" value="1"/>
</dbReference>
<dbReference type="EMBL" id="DVFV01000017">
    <property type="protein sequence ID" value="HIQ90126.1"/>
    <property type="molecule type" value="Genomic_DNA"/>
</dbReference>
<evidence type="ECO:0000256" key="1">
    <source>
        <dbReference type="ARBA" id="ARBA00001958"/>
    </source>
</evidence>
<dbReference type="GO" id="GO:0030955">
    <property type="term" value="F:potassium ion binding"/>
    <property type="evidence" value="ECO:0007669"/>
    <property type="project" value="UniProtKB-UniRule"/>
</dbReference>
<keyword evidence="9 16" id="KW-0418">Kinase</keyword>
<comment type="catalytic activity">
    <reaction evidence="16">
        <text>pyruvate + ATP = phosphoenolpyruvate + ADP + H(+)</text>
        <dbReference type="Rhea" id="RHEA:18157"/>
        <dbReference type="ChEBI" id="CHEBI:15361"/>
        <dbReference type="ChEBI" id="CHEBI:15378"/>
        <dbReference type="ChEBI" id="CHEBI:30616"/>
        <dbReference type="ChEBI" id="CHEBI:58702"/>
        <dbReference type="ChEBI" id="CHEBI:456216"/>
        <dbReference type="EC" id="2.7.1.40"/>
    </reaction>
</comment>
<dbReference type="Gene3D" id="3.40.1380.20">
    <property type="entry name" value="Pyruvate kinase, C-terminal domain"/>
    <property type="match status" value="1"/>
</dbReference>
<dbReference type="NCBIfam" id="NF004978">
    <property type="entry name" value="PRK06354.1"/>
    <property type="match status" value="1"/>
</dbReference>
<keyword evidence="14 19" id="KW-0670">Pyruvate</keyword>
<dbReference type="AlphaFoldDB" id="A0A9D0ZPN4"/>
<evidence type="ECO:0000313" key="20">
    <source>
        <dbReference type="Proteomes" id="UP000886786"/>
    </source>
</evidence>
<evidence type="ECO:0000256" key="16">
    <source>
        <dbReference type="RuleBase" id="RU000504"/>
    </source>
</evidence>
<dbReference type="EC" id="2.7.1.40" evidence="4 15"/>
<evidence type="ECO:0000256" key="12">
    <source>
        <dbReference type="ARBA" id="ARBA00022958"/>
    </source>
</evidence>
<evidence type="ECO:0000256" key="15">
    <source>
        <dbReference type="NCBIfam" id="TIGR01064"/>
    </source>
</evidence>
<protein>
    <recommendedName>
        <fullName evidence="5 15">Pyruvate kinase</fullName>
        <ecNumber evidence="4 15">2.7.1.40</ecNumber>
    </recommendedName>
</protein>
<dbReference type="PRINTS" id="PR01050">
    <property type="entry name" value="PYRUVTKNASE"/>
</dbReference>
<name>A0A9D0ZPN4_9FIRM</name>
<dbReference type="InterPro" id="IPR015795">
    <property type="entry name" value="Pyrv_Knase_C"/>
</dbReference>
<keyword evidence="10" id="KW-0067">ATP-binding</keyword>
<evidence type="ECO:0000256" key="10">
    <source>
        <dbReference type="ARBA" id="ARBA00022840"/>
    </source>
</evidence>
<dbReference type="InterPro" id="IPR015813">
    <property type="entry name" value="Pyrv/PenolPyrv_kinase-like_dom"/>
</dbReference>
<dbReference type="Gene3D" id="3.20.20.60">
    <property type="entry name" value="Phosphoenolpyruvate-binding domains"/>
    <property type="match status" value="1"/>
</dbReference>
<dbReference type="Pfam" id="PF02887">
    <property type="entry name" value="PK_C"/>
    <property type="match status" value="1"/>
</dbReference>
<dbReference type="InterPro" id="IPR040442">
    <property type="entry name" value="Pyrv_kinase-like_dom_sf"/>
</dbReference>
<dbReference type="PANTHER" id="PTHR11817">
    <property type="entry name" value="PYRUVATE KINASE"/>
    <property type="match status" value="1"/>
</dbReference>
<comment type="caution">
    <text evidence="19">The sequence shown here is derived from an EMBL/GenBank/DDBJ whole genome shotgun (WGS) entry which is preliminary data.</text>
</comment>
<dbReference type="NCBIfam" id="TIGR01064">
    <property type="entry name" value="pyruv_kin"/>
    <property type="match status" value="1"/>
</dbReference>
<keyword evidence="7" id="KW-0479">Metal-binding</keyword>
<dbReference type="Gene3D" id="2.40.33.10">
    <property type="entry name" value="PK beta-barrel domain-like"/>
    <property type="match status" value="1"/>
</dbReference>
<proteinExistence type="inferred from homology"/>
<evidence type="ECO:0000313" key="19">
    <source>
        <dbReference type="EMBL" id="HIQ90126.1"/>
    </source>
</evidence>
<dbReference type="InterPro" id="IPR015806">
    <property type="entry name" value="Pyrv_Knase_insert_dom_sf"/>
</dbReference>
<comment type="cofactor">
    <cofactor evidence="1">
        <name>K(+)</name>
        <dbReference type="ChEBI" id="CHEBI:29103"/>
    </cofactor>
</comment>
<evidence type="ECO:0000256" key="4">
    <source>
        <dbReference type="ARBA" id="ARBA00012142"/>
    </source>
</evidence>
<dbReference type="Pfam" id="PF00224">
    <property type="entry name" value="PK"/>
    <property type="match status" value="1"/>
</dbReference>
<dbReference type="GO" id="GO:0004743">
    <property type="term" value="F:pyruvate kinase activity"/>
    <property type="evidence" value="ECO:0007669"/>
    <property type="project" value="UniProtKB-UniRule"/>
</dbReference>
<keyword evidence="8" id="KW-0547">Nucleotide-binding</keyword>
<sequence length="469" mass="51762">MKKTKIICSIGPASSKYETFKQMVLNGMNVARINFSHATEEEIKNTLNLVKKVNEELNKHIAILYDTKGPDFRTGKTKNGSINLENGKTIKIVKDDILGTEEAFTVNYKNALDSIEIGNTILLEDGLMKLEVIDKDKKSLTCKIVEGGILKDRKGVAVPGVNLNLDFISEADRKDIIYACRNDGDFIALSFVSCPEDVLAVREILKEENREDMQLISKIESEAAIKNLDAIIKVSDGIMVARGDLGVEVPMDKLPIYQKQIIEKCRTVGRTCIVATEMLASMYTSARPTRAEISDVANAVLDGTDAVMLSGETTVGTHPADAVKYMAEACTSAEEYYDYQNQKSYARKDRIPSAIAQNVIDTDKLLNPKLIVVATATGYTAKLIGTLKPKSYILAACHTEKIARSLALNYGVYPEIVKPYNNVEELVKNCKIKAQEFMDLKPGDLIIIVGGFPVTNKLKSTNFLKVETI</sequence>
<evidence type="ECO:0000256" key="7">
    <source>
        <dbReference type="ARBA" id="ARBA00022723"/>
    </source>
</evidence>
<evidence type="ECO:0000256" key="5">
    <source>
        <dbReference type="ARBA" id="ARBA00018587"/>
    </source>
</evidence>
<keyword evidence="12" id="KW-0630">Potassium</keyword>
<dbReference type="Proteomes" id="UP000886786">
    <property type="component" value="Unassembled WGS sequence"/>
</dbReference>
<keyword evidence="11 16" id="KW-0460">Magnesium</keyword>
<comment type="pathway">
    <text evidence="2 16">Carbohydrate degradation; glycolysis; pyruvate from D-glyceraldehyde 3-phosphate: step 5/5.</text>
</comment>
<reference evidence="19" key="2">
    <citation type="journal article" date="2021" name="PeerJ">
        <title>Extensive microbial diversity within the chicken gut microbiome revealed by metagenomics and culture.</title>
        <authorList>
            <person name="Gilroy R."/>
            <person name="Ravi A."/>
            <person name="Getino M."/>
            <person name="Pursley I."/>
            <person name="Horton D.L."/>
            <person name="Alikhan N.F."/>
            <person name="Baker D."/>
            <person name="Gharbi K."/>
            <person name="Hall N."/>
            <person name="Watson M."/>
            <person name="Adriaenssens E.M."/>
            <person name="Foster-Nyarko E."/>
            <person name="Jarju S."/>
            <person name="Secka A."/>
            <person name="Antonio M."/>
            <person name="Oren A."/>
            <person name="Chaudhuri R.R."/>
            <person name="La Ragione R."/>
            <person name="Hildebrand F."/>
            <person name="Pallen M.J."/>
        </authorList>
    </citation>
    <scope>NUCLEOTIDE SEQUENCE</scope>
    <source>
        <strain evidence="19">CHK147-3167</strain>
    </source>
</reference>
<evidence type="ECO:0000256" key="8">
    <source>
        <dbReference type="ARBA" id="ARBA00022741"/>
    </source>
</evidence>
<dbReference type="InterPro" id="IPR001697">
    <property type="entry name" value="Pyr_Knase"/>
</dbReference>
<evidence type="ECO:0000259" key="18">
    <source>
        <dbReference type="Pfam" id="PF02887"/>
    </source>
</evidence>
<evidence type="ECO:0000256" key="6">
    <source>
        <dbReference type="ARBA" id="ARBA00022679"/>
    </source>
</evidence>
<feature type="domain" description="Pyruvate kinase barrel" evidence="17">
    <location>
        <begin position="1"/>
        <end position="323"/>
    </location>
</feature>
<keyword evidence="6 16" id="KW-0808">Transferase</keyword>
<evidence type="ECO:0000259" key="17">
    <source>
        <dbReference type="Pfam" id="PF00224"/>
    </source>
</evidence>
<evidence type="ECO:0000256" key="9">
    <source>
        <dbReference type="ARBA" id="ARBA00022777"/>
    </source>
</evidence>
<dbReference type="NCBIfam" id="NF004491">
    <property type="entry name" value="PRK05826.1"/>
    <property type="match status" value="1"/>
</dbReference>
<organism evidence="19 20">
    <name type="scientific">Candidatus Coprosoma intestinipullorum</name>
    <dbReference type="NCBI Taxonomy" id="2840752"/>
    <lineage>
        <taxon>Bacteria</taxon>
        <taxon>Bacillati</taxon>
        <taxon>Bacillota</taxon>
        <taxon>Bacillota incertae sedis</taxon>
        <taxon>Candidatus Coprosoma</taxon>
    </lineage>
</organism>
<dbReference type="GO" id="GO:0005524">
    <property type="term" value="F:ATP binding"/>
    <property type="evidence" value="ECO:0007669"/>
    <property type="project" value="UniProtKB-KW"/>
</dbReference>
<dbReference type="InterPro" id="IPR015793">
    <property type="entry name" value="Pyrv_Knase_brl"/>
</dbReference>
<comment type="similarity">
    <text evidence="3 16">Belongs to the pyruvate kinase family.</text>
</comment>
<dbReference type="GO" id="GO:0000287">
    <property type="term" value="F:magnesium ion binding"/>
    <property type="evidence" value="ECO:0007669"/>
    <property type="project" value="UniProtKB-UniRule"/>
</dbReference>
<dbReference type="FunFam" id="2.40.33.10:FF:000001">
    <property type="entry name" value="Pyruvate kinase"/>
    <property type="match status" value="1"/>
</dbReference>
<gene>
    <name evidence="19" type="primary">pyk</name>
    <name evidence="19" type="ORF">IAB27_00640</name>
</gene>
<dbReference type="GO" id="GO:0016301">
    <property type="term" value="F:kinase activity"/>
    <property type="evidence" value="ECO:0007669"/>
    <property type="project" value="UniProtKB-KW"/>
</dbReference>
<evidence type="ECO:0000256" key="3">
    <source>
        <dbReference type="ARBA" id="ARBA00008663"/>
    </source>
</evidence>
<evidence type="ECO:0000256" key="14">
    <source>
        <dbReference type="ARBA" id="ARBA00023317"/>
    </source>
</evidence>
<feature type="domain" description="Pyruvate kinase C-terminal" evidence="18">
    <location>
        <begin position="354"/>
        <end position="466"/>
    </location>
</feature>
<evidence type="ECO:0000256" key="13">
    <source>
        <dbReference type="ARBA" id="ARBA00023152"/>
    </source>
</evidence>
<keyword evidence="13 16" id="KW-0324">Glycolysis</keyword>
<reference evidence="19" key="1">
    <citation type="submission" date="2020-10" db="EMBL/GenBank/DDBJ databases">
        <authorList>
            <person name="Gilroy R."/>
        </authorList>
    </citation>
    <scope>NUCLEOTIDE SEQUENCE</scope>
    <source>
        <strain evidence="19">CHK147-3167</strain>
    </source>
</reference>